<proteinExistence type="inferred from homology"/>
<accession>A0ABY3FXB5</accession>
<evidence type="ECO:0000313" key="3">
    <source>
        <dbReference type="EMBL" id="TWL39176.1"/>
    </source>
</evidence>
<dbReference type="EMBL" id="NILF01000035">
    <property type="protein sequence ID" value="TWL39176.1"/>
    <property type="molecule type" value="Genomic_DNA"/>
</dbReference>
<dbReference type="Pfam" id="PF05163">
    <property type="entry name" value="DinB"/>
    <property type="match status" value="1"/>
</dbReference>
<reference evidence="3 4" key="1">
    <citation type="submission" date="2019-06" db="EMBL/GenBank/DDBJ databases">
        <title>Genome sequence analysis of &gt;100 Bacillus licheniformis strains suggests intrinsic resistance to this species.</title>
        <authorList>
            <person name="Wels M."/>
            <person name="Siezen R.J."/>
            <person name="Johansen E."/>
            <person name="Stuer-Lauridsen B."/>
            <person name="Bjerre K."/>
            <person name="Nielsen B.K.K."/>
        </authorList>
    </citation>
    <scope>NUCLEOTIDE SEQUENCE [LARGE SCALE GENOMIC DNA]</scope>
    <source>
        <strain evidence="3 4">BAC-15381</strain>
    </source>
</reference>
<dbReference type="InterPro" id="IPR007837">
    <property type="entry name" value="DinB"/>
</dbReference>
<gene>
    <name evidence="3" type="ORF">CHCC15381_4513</name>
</gene>
<evidence type="ECO:0000256" key="2">
    <source>
        <dbReference type="ARBA" id="ARBA00022723"/>
    </source>
</evidence>
<comment type="caution">
    <text evidence="3">The sequence shown here is derived from an EMBL/GenBank/DDBJ whole genome shotgun (WGS) entry which is preliminary data.</text>
</comment>
<dbReference type="SUPFAM" id="SSF109854">
    <property type="entry name" value="DinB/YfiT-like putative metalloenzymes"/>
    <property type="match status" value="1"/>
</dbReference>
<evidence type="ECO:0008006" key="5">
    <source>
        <dbReference type="Google" id="ProtNLM"/>
    </source>
</evidence>
<evidence type="ECO:0000256" key="1">
    <source>
        <dbReference type="ARBA" id="ARBA00008635"/>
    </source>
</evidence>
<dbReference type="Proteomes" id="UP000429980">
    <property type="component" value="Unassembled WGS sequence"/>
</dbReference>
<dbReference type="Gene3D" id="1.20.120.450">
    <property type="entry name" value="dinb family like domain"/>
    <property type="match status" value="1"/>
</dbReference>
<sequence length="199" mass="23454">MNGIPDLLQVKMKNKRRKIQLISFLLCSLKPDFQEKEKSEQIKRCEAMNGLFQYNWQVRNEGFEWCLHQLQEELEKRHSGGMESILKNLFHIVDVEVSWMYAILDKPDFTPEFSDYPSIQHIIRFSEAYRPEVESVVFHFSSAAEQKPVKTSWSEDTYTQSDILKHLIAHEIHHIGQISVWAREMNRVPVSASYVGRQQ</sequence>
<dbReference type="PANTHER" id="PTHR37302">
    <property type="entry name" value="SLR1116 PROTEIN"/>
    <property type="match status" value="1"/>
</dbReference>
<organism evidence="3 4">
    <name type="scientific">Bacillus paralicheniformis</name>
    <dbReference type="NCBI Taxonomy" id="1648923"/>
    <lineage>
        <taxon>Bacteria</taxon>
        <taxon>Bacillati</taxon>
        <taxon>Bacillota</taxon>
        <taxon>Bacilli</taxon>
        <taxon>Bacillales</taxon>
        <taxon>Bacillaceae</taxon>
        <taxon>Bacillus</taxon>
    </lineage>
</organism>
<keyword evidence="2" id="KW-0479">Metal-binding</keyword>
<protein>
    <recommendedName>
        <fullName evidence="5">Damage-inducible protein DinB</fullName>
    </recommendedName>
</protein>
<evidence type="ECO:0000313" key="4">
    <source>
        <dbReference type="Proteomes" id="UP000429980"/>
    </source>
</evidence>
<comment type="similarity">
    <text evidence="1">Belongs to the DinB family.</text>
</comment>
<name>A0ABY3FXB5_9BACI</name>
<dbReference type="PANTHER" id="PTHR37302:SF3">
    <property type="entry name" value="DAMAGE-INDUCIBLE PROTEIN DINB"/>
    <property type="match status" value="1"/>
</dbReference>
<dbReference type="InterPro" id="IPR034660">
    <property type="entry name" value="DinB/YfiT-like"/>
</dbReference>
<keyword evidence="4" id="KW-1185">Reference proteome</keyword>